<evidence type="ECO:0000256" key="1">
    <source>
        <dbReference type="SAM" id="MobiDB-lite"/>
    </source>
</evidence>
<organism evidence="2 3">
    <name type="scientific">Trema orientale</name>
    <name type="common">Charcoal tree</name>
    <name type="synonym">Celtis orientalis</name>
    <dbReference type="NCBI Taxonomy" id="63057"/>
    <lineage>
        <taxon>Eukaryota</taxon>
        <taxon>Viridiplantae</taxon>
        <taxon>Streptophyta</taxon>
        <taxon>Embryophyta</taxon>
        <taxon>Tracheophyta</taxon>
        <taxon>Spermatophyta</taxon>
        <taxon>Magnoliopsida</taxon>
        <taxon>eudicotyledons</taxon>
        <taxon>Gunneridae</taxon>
        <taxon>Pentapetalae</taxon>
        <taxon>rosids</taxon>
        <taxon>fabids</taxon>
        <taxon>Rosales</taxon>
        <taxon>Cannabaceae</taxon>
        <taxon>Trema</taxon>
    </lineage>
</organism>
<proteinExistence type="predicted"/>
<dbReference type="InParanoid" id="A0A2P5EYG9"/>
<gene>
    <name evidence="2" type="ORF">TorRG33x02_136360</name>
</gene>
<sequence length="47" mass="5267">MKNTTPFHGAKSSPATTFETSLSVNRHQSTWTPQILISIQRLGFPHD</sequence>
<protein>
    <submittedName>
        <fullName evidence="2">Uncharacterized protein</fullName>
    </submittedName>
</protein>
<reference evidence="3" key="1">
    <citation type="submission" date="2016-06" db="EMBL/GenBank/DDBJ databases">
        <title>Parallel loss of symbiosis genes in relatives of nitrogen-fixing non-legume Parasponia.</title>
        <authorList>
            <person name="Van Velzen R."/>
            <person name="Holmer R."/>
            <person name="Bu F."/>
            <person name="Rutten L."/>
            <person name="Van Zeijl A."/>
            <person name="Liu W."/>
            <person name="Santuari L."/>
            <person name="Cao Q."/>
            <person name="Sharma T."/>
            <person name="Shen D."/>
            <person name="Roswanjaya Y."/>
            <person name="Wardhani T."/>
            <person name="Kalhor M.S."/>
            <person name="Jansen J."/>
            <person name="Van den Hoogen J."/>
            <person name="Gungor B."/>
            <person name="Hartog M."/>
            <person name="Hontelez J."/>
            <person name="Verver J."/>
            <person name="Yang W.-C."/>
            <person name="Schijlen E."/>
            <person name="Repin R."/>
            <person name="Schilthuizen M."/>
            <person name="Schranz E."/>
            <person name="Heidstra R."/>
            <person name="Miyata K."/>
            <person name="Fedorova E."/>
            <person name="Kohlen W."/>
            <person name="Bisseling T."/>
            <person name="Smit S."/>
            <person name="Geurts R."/>
        </authorList>
    </citation>
    <scope>NUCLEOTIDE SEQUENCE [LARGE SCALE GENOMIC DNA]</scope>
    <source>
        <strain evidence="3">cv. RG33-2</strain>
    </source>
</reference>
<feature type="region of interest" description="Disordered" evidence="1">
    <location>
        <begin position="1"/>
        <end position="24"/>
    </location>
</feature>
<accession>A0A2P5EYG9</accession>
<evidence type="ECO:0000313" key="3">
    <source>
        <dbReference type="Proteomes" id="UP000237000"/>
    </source>
</evidence>
<feature type="compositionally biased region" description="Polar residues" evidence="1">
    <location>
        <begin position="13"/>
        <end position="24"/>
    </location>
</feature>
<dbReference type="EMBL" id="JXTC01000082">
    <property type="protein sequence ID" value="PON90581.1"/>
    <property type="molecule type" value="Genomic_DNA"/>
</dbReference>
<evidence type="ECO:0000313" key="2">
    <source>
        <dbReference type="EMBL" id="PON90581.1"/>
    </source>
</evidence>
<dbReference type="Proteomes" id="UP000237000">
    <property type="component" value="Unassembled WGS sequence"/>
</dbReference>
<dbReference type="AlphaFoldDB" id="A0A2P5EYG9"/>
<name>A0A2P5EYG9_TREOI</name>
<comment type="caution">
    <text evidence="2">The sequence shown here is derived from an EMBL/GenBank/DDBJ whole genome shotgun (WGS) entry which is preliminary data.</text>
</comment>
<keyword evidence="3" id="KW-1185">Reference proteome</keyword>